<evidence type="ECO:0000313" key="3">
    <source>
        <dbReference type="EMBL" id="TPG19208.1"/>
    </source>
</evidence>
<evidence type="ECO:0000313" key="4">
    <source>
        <dbReference type="Proteomes" id="UP000317722"/>
    </source>
</evidence>
<dbReference type="Pfam" id="PF08486">
    <property type="entry name" value="SpoIID"/>
    <property type="match status" value="1"/>
</dbReference>
<protein>
    <submittedName>
        <fullName evidence="3">SpoIID/LytB domain-containing protein</fullName>
    </submittedName>
</protein>
<dbReference type="RefSeq" id="WP_140736852.1">
    <property type="nucleotide sequence ID" value="NZ_RCZM01000001.1"/>
</dbReference>
<feature type="signal peptide" evidence="1">
    <location>
        <begin position="1"/>
        <end position="33"/>
    </location>
</feature>
<feature type="domain" description="Sporulation stage II protein D amidase enhancer LytB N-terminal" evidence="2">
    <location>
        <begin position="196"/>
        <end position="290"/>
    </location>
</feature>
<gene>
    <name evidence="3" type="ORF">EAH86_01480</name>
</gene>
<accession>A0A502D214</accession>
<dbReference type="GO" id="GO:0030435">
    <property type="term" value="P:sporulation resulting in formation of a cellular spore"/>
    <property type="evidence" value="ECO:0007669"/>
    <property type="project" value="InterPro"/>
</dbReference>
<proteinExistence type="predicted"/>
<dbReference type="EMBL" id="RCZM01000001">
    <property type="protein sequence ID" value="TPG19208.1"/>
    <property type="molecule type" value="Genomic_DNA"/>
</dbReference>
<keyword evidence="1" id="KW-0732">Signal</keyword>
<dbReference type="InterPro" id="IPR013693">
    <property type="entry name" value="SpoIID/LytB_N"/>
</dbReference>
<sequence length="550" mass="58016">MPALQRWSRLATCTAAVLVGALVGPFASSPASAAADDVVLIGHGYGHGRGMGQYGSYGYAVDHGWTSAMILDHFYGGTKAGSVGNPNISVRLSSIESSSTVDTWITSAKPFKVGTVDVGAGSGARIVWTTTGWQMYTKFEGCTSLPKTYGPYALGSATTLPITLGAAPVALTDLLTVCDSGRGYRGTLSYVRDGSTNKLVNTLPLQSYLKGVVPRESPASWGDVRGGWGIEALKAQSVAARSYAWSSNRYPYAKLCDTEACQVYGGAAGDGVALEDARTNRAVDGTSGLVRLSNANGAVVSTEFSSGTGGYTAGGTFPAVVDDGDRKSPNASWTVRLSGSAIASAYAVGTFKQLKIIRQNTLGVAGGRVQQVDVVGATKTVSVTGDAFRQKFGLKSDWFFPVIQPTQQVKSVAYKKLAFSDVVYRQVAGPSYSPWTQHASVTAADYAASGSPATTVQASSYVKYSWSSTVYAVTAWAGERLPQVDMLSYDQWKRAGFPTVRNAATVYGTMYYRFGSDPAIYAEGPDEVRHHLTYAEWTAAGQPAPVVRPA</sequence>
<evidence type="ECO:0000259" key="2">
    <source>
        <dbReference type="Pfam" id="PF08486"/>
    </source>
</evidence>
<name>A0A502D214_9MICO</name>
<dbReference type="NCBIfam" id="TIGR02669">
    <property type="entry name" value="SpoIID_LytB"/>
    <property type="match status" value="1"/>
</dbReference>
<keyword evidence="4" id="KW-1185">Reference proteome</keyword>
<evidence type="ECO:0000256" key="1">
    <source>
        <dbReference type="SAM" id="SignalP"/>
    </source>
</evidence>
<dbReference type="OrthoDB" id="9773852at2"/>
<dbReference type="AlphaFoldDB" id="A0A502D214"/>
<comment type="caution">
    <text evidence="3">The sequence shown here is derived from an EMBL/GenBank/DDBJ whole genome shotgun (WGS) entry which is preliminary data.</text>
</comment>
<dbReference type="Proteomes" id="UP000317722">
    <property type="component" value="Unassembled WGS sequence"/>
</dbReference>
<dbReference type="InterPro" id="IPR013486">
    <property type="entry name" value="SpoIID/LytB"/>
</dbReference>
<reference evidence="3 4" key="1">
    <citation type="journal article" date="2019" name="Environ. Microbiol.">
        <title>Species interactions and distinct microbial communities in high Arctic permafrost affected cryosols are associated with the CH4 and CO2 gas fluxes.</title>
        <authorList>
            <person name="Altshuler I."/>
            <person name="Hamel J."/>
            <person name="Turney S."/>
            <person name="Magnuson E."/>
            <person name="Levesque R."/>
            <person name="Greer C."/>
            <person name="Whyte L.G."/>
        </authorList>
    </citation>
    <scope>NUCLEOTIDE SEQUENCE [LARGE SCALE GENOMIC DNA]</scope>
    <source>
        <strain evidence="3 4">S9.3A</strain>
    </source>
</reference>
<feature type="chain" id="PRO_5021362939" evidence="1">
    <location>
        <begin position="34"/>
        <end position="550"/>
    </location>
</feature>
<organism evidence="3 4">
    <name type="scientific">Pedococcus bigeumensis</name>
    <dbReference type="NCBI Taxonomy" id="433644"/>
    <lineage>
        <taxon>Bacteria</taxon>
        <taxon>Bacillati</taxon>
        <taxon>Actinomycetota</taxon>
        <taxon>Actinomycetes</taxon>
        <taxon>Micrococcales</taxon>
        <taxon>Intrasporangiaceae</taxon>
        <taxon>Pedococcus</taxon>
    </lineage>
</organism>